<name>A0A166FRA1_9AGAM</name>
<dbReference type="InterPro" id="IPR050117">
    <property type="entry name" value="MAPK"/>
</dbReference>
<keyword evidence="8" id="KW-1185">Reference proteome</keyword>
<proteinExistence type="predicted"/>
<dbReference type="PROSITE" id="PS50011">
    <property type="entry name" value="PROTEIN_KINASE_DOM"/>
    <property type="match status" value="1"/>
</dbReference>
<evidence type="ECO:0000256" key="3">
    <source>
        <dbReference type="ARBA" id="ARBA00022741"/>
    </source>
</evidence>
<dbReference type="Gene3D" id="3.30.200.20">
    <property type="entry name" value="Phosphorylase Kinase, domain 1"/>
    <property type="match status" value="1"/>
</dbReference>
<dbReference type="OrthoDB" id="1659473at2759"/>
<dbReference type="PANTHER" id="PTHR24055">
    <property type="entry name" value="MITOGEN-ACTIVATED PROTEIN KINASE"/>
    <property type="match status" value="1"/>
</dbReference>
<evidence type="ECO:0000256" key="5">
    <source>
        <dbReference type="ARBA" id="ARBA00022840"/>
    </source>
</evidence>
<dbReference type="GO" id="GO:0004674">
    <property type="term" value="F:protein serine/threonine kinase activity"/>
    <property type="evidence" value="ECO:0007669"/>
    <property type="project" value="UniProtKB-KW"/>
</dbReference>
<evidence type="ECO:0000256" key="2">
    <source>
        <dbReference type="ARBA" id="ARBA00022679"/>
    </source>
</evidence>
<dbReference type="InterPro" id="IPR011009">
    <property type="entry name" value="Kinase-like_dom_sf"/>
</dbReference>
<evidence type="ECO:0000313" key="7">
    <source>
        <dbReference type="EMBL" id="KZP17075.1"/>
    </source>
</evidence>
<dbReference type="AlphaFoldDB" id="A0A166FRA1"/>
<accession>A0A166FRA1</accession>
<reference evidence="7 8" key="1">
    <citation type="journal article" date="2016" name="Mol. Biol. Evol.">
        <title>Comparative Genomics of Early-Diverging Mushroom-Forming Fungi Provides Insights into the Origins of Lignocellulose Decay Capabilities.</title>
        <authorList>
            <person name="Nagy L.G."/>
            <person name="Riley R."/>
            <person name="Tritt A."/>
            <person name="Adam C."/>
            <person name="Daum C."/>
            <person name="Floudas D."/>
            <person name="Sun H."/>
            <person name="Yadav J.S."/>
            <person name="Pangilinan J."/>
            <person name="Larsson K.H."/>
            <person name="Matsuura K."/>
            <person name="Barry K."/>
            <person name="Labutti K."/>
            <person name="Kuo R."/>
            <person name="Ohm R.A."/>
            <person name="Bhattacharya S.S."/>
            <person name="Shirouzu T."/>
            <person name="Yoshinaga Y."/>
            <person name="Martin F.M."/>
            <person name="Grigoriev I.V."/>
            <person name="Hibbett D.S."/>
        </authorList>
    </citation>
    <scope>NUCLEOTIDE SEQUENCE [LARGE SCALE GENOMIC DNA]</scope>
    <source>
        <strain evidence="7 8">CBS 109695</strain>
    </source>
</reference>
<dbReference type="FunFam" id="1.10.510.10:FF:000624">
    <property type="entry name" value="Mitogen-activated protein kinase"/>
    <property type="match status" value="1"/>
</dbReference>
<keyword evidence="3" id="KW-0547">Nucleotide-binding</keyword>
<dbReference type="Proteomes" id="UP000076532">
    <property type="component" value="Unassembled WGS sequence"/>
</dbReference>
<dbReference type="Gene3D" id="1.10.510.10">
    <property type="entry name" value="Transferase(Phosphotransferase) domain 1"/>
    <property type="match status" value="1"/>
</dbReference>
<gene>
    <name evidence="7" type="ORF">FIBSPDRAFT_747704</name>
</gene>
<keyword evidence="2" id="KW-0808">Transferase</keyword>
<sequence length="187" mass="21357">MLFLNPAQTPLLHHFREQKNIICLYDMDIVLGPKRDFDEVYLYQEVTEAELHVIARASHFHVDYPSRSRRAAQASPVWTSITSPFISQTICGLRYIHSANVFHSDLKPANLLGNVDRELKICDLHSWSGDQRFMTQYITMRCYRALDIMLSFATHTTNIDVWSVGCIRAELLSGKLIQADSQGQGGE</sequence>
<dbReference type="STRING" id="436010.A0A166FRA1"/>
<keyword evidence="4" id="KW-0418">Kinase</keyword>
<evidence type="ECO:0000256" key="1">
    <source>
        <dbReference type="ARBA" id="ARBA00022527"/>
    </source>
</evidence>
<keyword evidence="5" id="KW-0067">ATP-binding</keyword>
<evidence type="ECO:0000259" key="6">
    <source>
        <dbReference type="PROSITE" id="PS50011"/>
    </source>
</evidence>
<feature type="domain" description="Protein kinase" evidence="6">
    <location>
        <begin position="1"/>
        <end position="187"/>
    </location>
</feature>
<organism evidence="7 8">
    <name type="scientific">Athelia psychrophila</name>
    <dbReference type="NCBI Taxonomy" id="1759441"/>
    <lineage>
        <taxon>Eukaryota</taxon>
        <taxon>Fungi</taxon>
        <taxon>Dikarya</taxon>
        <taxon>Basidiomycota</taxon>
        <taxon>Agaricomycotina</taxon>
        <taxon>Agaricomycetes</taxon>
        <taxon>Agaricomycetidae</taxon>
        <taxon>Atheliales</taxon>
        <taxon>Atheliaceae</taxon>
        <taxon>Athelia</taxon>
    </lineage>
</organism>
<dbReference type="SUPFAM" id="SSF56112">
    <property type="entry name" value="Protein kinase-like (PK-like)"/>
    <property type="match status" value="1"/>
</dbReference>
<dbReference type="SMART" id="SM00220">
    <property type="entry name" value="S_TKc"/>
    <property type="match status" value="1"/>
</dbReference>
<dbReference type="GO" id="GO:0005524">
    <property type="term" value="F:ATP binding"/>
    <property type="evidence" value="ECO:0007669"/>
    <property type="project" value="UniProtKB-KW"/>
</dbReference>
<protein>
    <submittedName>
        <fullName evidence="7">Kinase-like protein</fullName>
    </submittedName>
</protein>
<dbReference type="InterPro" id="IPR000719">
    <property type="entry name" value="Prot_kinase_dom"/>
</dbReference>
<evidence type="ECO:0000256" key="4">
    <source>
        <dbReference type="ARBA" id="ARBA00022777"/>
    </source>
</evidence>
<evidence type="ECO:0000313" key="8">
    <source>
        <dbReference type="Proteomes" id="UP000076532"/>
    </source>
</evidence>
<dbReference type="Pfam" id="PF00069">
    <property type="entry name" value="Pkinase"/>
    <property type="match status" value="1"/>
</dbReference>
<dbReference type="EMBL" id="KV417586">
    <property type="protein sequence ID" value="KZP17075.1"/>
    <property type="molecule type" value="Genomic_DNA"/>
</dbReference>
<keyword evidence="1" id="KW-0723">Serine/threonine-protein kinase</keyword>